<dbReference type="AlphaFoldDB" id="A0A8H3F497"/>
<dbReference type="GO" id="GO:0006145">
    <property type="term" value="P:purine nucleobase catabolic process"/>
    <property type="evidence" value="ECO:0007669"/>
    <property type="project" value="TreeGrafter"/>
</dbReference>
<evidence type="ECO:0000256" key="9">
    <source>
        <dbReference type="PIRSR" id="PIRSR000241-2"/>
    </source>
</evidence>
<comment type="subcellular location">
    <subcellularLocation>
        <location evidence="1 7">Peroxisome</location>
    </subcellularLocation>
</comment>
<evidence type="ECO:0000313" key="12">
    <source>
        <dbReference type="Proteomes" id="UP000664521"/>
    </source>
</evidence>
<evidence type="ECO:0000256" key="6">
    <source>
        <dbReference type="ARBA" id="ARBA00023140"/>
    </source>
</evidence>
<dbReference type="InterPro" id="IPR002042">
    <property type="entry name" value="Uricase"/>
</dbReference>
<dbReference type="GO" id="GO:0005777">
    <property type="term" value="C:peroxisome"/>
    <property type="evidence" value="ECO:0007669"/>
    <property type="project" value="UniProtKB-SubCell"/>
</dbReference>
<protein>
    <recommendedName>
        <fullName evidence="7 10">Uricase</fullName>
        <ecNumber evidence="7 10">1.7.3.3</ecNumber>
    </recommendedName>
    <alternativeName>
        <fullName evidence="7">Urate oxidase</fullName>
    </alternativeName>
</protein>
<dbReference type="OrthoDB" id="9992118at2759"/>
<evidence type="ECO:0000256" key="4">
    <source>
        <dbReference type="ARBA" id="ARBA00022631"/>
    </source>
</evidence>
<comment type="caution">
    <text evidence="11">The sequence shown here is derived from an EMBL/GenBank/DDBJ whole genome shotgun (WGS) entry which is preliminary data.</text>
</comment>
<proteinExistence type="inferred from homology"/>
<dbReference type="NCBIfam" id="TIGR03383">
    <property type="entry name" value="urate_oxi"/>
    <property type="match status" value="1"/>
</dbReference>
<feature type="binding site" evidence="9">
    <location>
        <position position="177"/>
    </location>
    <ligand>
        <name>urate</name>
        <dbReference type="ChEBI" id="CHEBI:17775"/>
    </ligand>
</feature>
<comment type="similarity">
    <text evidence="3 7 10">Belongs to the uricase family.</text>
</comment>
<keyword evidence="12" id="KW-1185">Reference proteome</keyword>
<feature type="binding site" evidence="9">
    <location>
        <position position="228"/>
    </location>
    <ligand>
        <name>urate</name>
        <dbReference type="ChEBI" id="CHEBI:17775"/>
    </ligand>
</feature>
<feature type="active site" description="Charge relay system" evidence="8">
    <location>
        <position position="257"/>
    </location>
</feature>
<feature type="binding site" evidence="9">
    <location>
        <position position="160"/>
    </location>
    <ligand>
        <name>urate</name>
        <dbReference type="ChEBI" id="CHEBI:17775"/>
    </ligand>
</feature>
<sequence length="295" mass="33093">MPHLSGAQYGKDNIRVYKVHRDEKTKVHTVVEMTVCVLLQGDIETSYTEADNSVVVATDTMKQTVYILAKEHPVTPPELFGATVAAHFTDTYKHIHSAQVKVKVHRWTRINIDGQSHPHSFLRDGSETRNVVATSTDEKGIEIRSAISGLLVLKSTGSAFHGFVRNEYTALPEVWDRILSTEVDAGWVWNTYKSLKDVESAVPEFDKTWDEARTITLTKFAQEESPSVQNTMYHMCEDILAAAPTVQSVEYSLPNKHYFEIDLSWHKGLKNTGADAEVYAPQSDPNGLIQCTVSR</sequence>
<feature type="binding site" evidence="9">
    <location>
        <position position="229"/>
    </location>
    <ligand>
        <name>urate</name>
        <dbReference type="ChEBI" id="CHEBI:17775"/>
    </ligand>
</feature>
<dbReference type="GO" id="GO:0004846">
    <property type="term" value="F:urate oxidase activity"/>
    <property type="evidence" value="ECO:0007669"/>
    <property type="project" value="UniProtKB-EC"/>
</dbReference>
<dbReference type="InterPro" id="IPR019842">
    <property type="entry name" value="Uricase_CS"/>
</dbReference>
<comment type="catalytic activity">
    <reaction evidence="7 10">
        <text>urate + O2 + H2O = 5-hydroxyisourate + H2O2</text>
        <dbReference type="Rhea" id="RHEA:21368"/>
        <dbReference type="ChEBI" id="CHEBI:15377"/>
        <dbReference type="ChEBI" id="CHEBI:15379"/>
        <dbReference type="ChEBI" id="CHEBI:16240"/>
        <dbReference type="ChEBI" id="CHEBI:17775"/>
        <dbReference type="ChEBI" id="CHEBI:18072"/>
        <dbReference type="EC" id="1.7.3.3"/>
    </reaction>
</comment>
<evidence type="ECO:0000256" key="7">
    <source>
        <dbReference type="PIRNR" id="PIRNR000241"/>
    </source>
</evidence>
<dbReference type="PIRSF" id="PIRSF000241">
    <property type="entry name" value="Urate_oxidase"/>
    <property type="match status" value="1"/>
</dbReference>
<evidence type="ECO:0000256" key="8">
    <source>
        <dbReference type="PIRSR" id="PIRSR000241-1"/>
    </source>
</evidence>
<comment type="pathway">
    <text evidence="2 7">Purine metabolism; urate degradation; (S)-allantoin from urate: step 1/3.</text>
</comment>
<evidence type="ECO:0000256" key="3">
    <source>
        <dbReference type="ARBA" id="ARBA00009760"/>
    </source>
</evidence>
<dbReference type="PRINTS" id="PR00093">
    <property type="entry name" value="URICASE"/>
</dbReference>
<feature type="active site" description="Charge relay system" evidence="8">
    <location>
        <position position="58"/>
    </location>
</feature>
<evidence type="ECO:0000313" key="11">
    <source>
        <dbReference type="EMBL" id="CAF9919046.1"/>
    </source>
</evidence>
<name>A0A8H3F497_9LECA</name>
<dbReference type="Gene3D" id="3.10.270.10">
    <property type="entry name" value="Urate Oxidase"/>
    <property type="match status" value="1"/>
</dbReference>
<evidence type="ECO:0000256" key="1">
    <source>
        <dbReference type="ARBA" id="ARBA00004275"/>
    </source>
</evidence>
<feature type="binding site" evidence="9">
    <location>
        <position position="58"/>
    </location>
    <ligand>
        <name>urate</name>
        <dbReference type="ChEBI" id="CHEBI:17775"/>
    </ligand>
</feature>
<dbReference type="EMBL" id="CAJPDS010000023">
    <property type="protein sequence ID" value="CAF9919046.1"/>
    <property type="molecule type" value="Genomic_DNA"/>
</dbReference>
<dbReference type="Pfam" id="PF01014">
    <property type="entry name" value="Uricase"/>
    <property type="match status" value="2"/>
</dbReference>
<feature type="binding site" evidence="9">
    <location>
        <position position="255"/>
    </location>
    <ligand>
        <name>urate</name>
        <dbReference type="ChEBI" id="CHEBI:17775"/>
    </ligand>
</feature>
<evidence type="ECO:0000256" key="10">
    <source>
        <dbReference type="RuleBase" id="RU004455"/>
    </source>
</evidence>
<dbReference type="GO" id="GO:0019628">
    <property type="term" value="P:urate catabolic process"/>
    <property type="evidence" value="ECO:0007669"/>
    <property type="project" value="UniProtKB-UniPathway"/>
</dbReference>
<keyword evidence="4 7" id="KW-0659">Purine metabolism</keyword>
<keyword evidence="5 7" id="KW-0560">Oxidoreductase</keyword>
<dbReference type="FunFam" id="3.10.270.10:FF:000001">
    <property type="entry name" value="Uricase"/>
    <property type="match status" value="1"/>
</dbReference>
<gene>
    <name evidence="11" type="ORF">HETSPECPRED_003930</name>
</gene>
<dbReference type="SUPFAM" id="SSF55620">
    <property type="entry name" value="Tetrahydrobiopterin biosynthesis enzymes-like"/>
    <property type="match status" value="2"/>
</dbReference>
<feature type="active site" description="Charge relay system" evidence="8">
    <location>
        <position position="11"/>
    </location>
</feature>
<reference evidence="11" key="1">
    <citation type="submission" date="2021-03" db="EMBL/GenBank/DDBJ databases">
        <authorList>
            <person name="Tagirdzhanova G."/>
        </authorList>
    </citation>
    <scope>NUCLEOTIDE SEQUENCE</scope>
</reference>
<evidence type="ECO:0000256" key="5">
    <source>
        <dbReference type="ARBA" id="ARBA00023002"/>
    </source>
</evidence>
<dbReference type="UniPathway" id="UPA00394">
    <property type="reaction ID" value="UER00650"/>
</dbReference>
<comment type="function">
    <text evidence="7 10">Catalyzes the oxidation of uric acid to 5-hydroxyisourate, which is further processed to form (S)-allantoin.</text>
</comment>
<dbReference type="PROSITE" id="PS00366">
    <property type="entry name" value="URICASE"/>
    <property type="match status" value="1"/>
</dbReference>
<dbReference type="EC" id="1.7.3.3" evidence="7 10"/>
<dbReference type="PANTHER" id="PTHR42874:SF1">
    <property type="entry name" value="URICASE"/>
    <property type="match status" value="1"/>
</dbReference>
<evidence type="ECO:0000256" key="2">
    <source>
        <dbReference type="ARBA" id="ARBA00004831"/>
    </source>
</evidence>
<dbReference type="Proteomes" id="UP000664521">
    <property type="component" value="Unassembled WGS sequence"/>
</dbReference>
<organism evidence="11 12">
    <name type="scientific">Heterodermia speciosa</name>
    <dbReference type="NCBI Taxonomy" id="116794"/>
    <lineage>
        <taxon>Eukaryota</taxon>
        <taxon>Fungi</taxon>
        <taxon>Dikarya</taxon>
        <taxon>Ascomycota</taxon>
        <taxon>Pezizomycotina</taxon>
        <taxon>Lecanoromycetes</taxon>
        <taxon>OSLEUM clade</taxon>
        <taxon>Lecanoromycetidae</taxon>
        <taxon>Caliciales</taxon>
        <taxon>Physciaceae</taxon>
        <taxon>Heterodermia</taxon>
    </lineage>
</organism>
<feature type="binding site" evidence="9">
    <location>
        <position position="59"/>
    </location>
    <ligand>
        <name>urate</name>
        <dbReference type="ChEBI" id="CHEBI:17775"/>
    </ligand>
</feature>
<keyword evidence="6 7" id="KW-0576">Peroxisome</keyword>
<accession>A0A8H3F497</accession>
<dbReference type="PANTHER" id="PTHR42874">
    <property type="entry name" value="URICASE"/>
    <property type="match status" value="1"/>
</dbReference>